<organism evidence="5 6">
    <name type="scientific">Allacma fusca</name>
    <dbReference type="NCBI Taxonomy" id="39272"/>
    <lineage>
        <taxon>Eukaryota</taxon>
        <taxon>Metazoa</taxon>
        <taxon>Ecdysozoa</taxon>
        <taxon>Arthropoda</taxon>
        <taxon>Hexapoda</taxon>
        <taxon>Collembola</taxon>
        <taxon>Symphypleona</taxon>
        <taxon>Sminthuridae</taxon>
        <taxon>Allacma</taxon>
    </lineage>
</organism>
<evidence type="ECO:0000256" key="1">
    <source>
        <dbReference type="ARBA" id="ARBA00008361"/>
    </source>
</evidence>
<dbReference type="OrthoDB" id="8123669at2759"/>
<accession>A0A8J2KLD5</accession>
<proteinExistence type="inferred from homology"/>
<reference evidence="5" key="1">
    <citation type="submission" date="2021-06" db="EMBL/GenBank/DDBJ databases">
        <authorList>
            <person name="Hodson N. C."/>
            <person name="Mongue J. A."/>
            <person name="Jaron S. K."/>
        </authorList>
    </citation>
    <scope>NUCLEOTIDE SEQUENCE</scope>
</reference>
<evidence type="ECO:0000313" key="5">
    <source>
        <dbReference type="EMBL" id="CAG7817125.1"/>
    </source>
</evidence>
<dbReference type="GO" id="GO:0008757">
    <property type="term" value="F:S-adenosylmethionine-dependent methyltransferase activity"/>
    <property type="evidence" value="ECO:0007669"/>
    <property type="project" value="InterPro"/>
</dbReference>
<comment type="caution">
    <text evidence="5">The sequence shown here is derived from an EMBL/GenBank/DDBJ whole genome shotgun (WGS) entry which is preliminary data.</text>
</comment>
<dbReference type="PANTHER" id="PTHR44942">
    <property type="entry name" value="METHYLTRANSF_11 DOMAIN-CONTAINING PROTEIN"/>
    <property type="match status" value="1"/>
</dbReference>
<evidence type="ECO:0000256" key="2">
    <source>
        <dbReference type="ARBA" id="ARBA00022603"/>
    </source>
</evidence>
<sequence>MTSNRYFEDAQQTQLYQQYRIKAPKLLVERVIAYLKNKCPGTDISANQIAIANKSNERSNVTFELSSAEKTNLTDGSVQLITAMAAAHWFDLPKFYEEGRRVLSPGGVMAIYSYRYPKFFWPRNPSKSEAIQKIYDEATMEGELADYYAPCLKLHVLSNYRTIAIPYEDLVRDESTQAKGDNEANAFVDGLKSRILEIMKEDLTTGEEANPGQIILIEKSPMTLIMARKSSWASVA</sequence>
<dbReference type="Proteomes" id="UP000708208">
    <property type="component" value="Unassembled WGS sequence"/>
</dbReference>
<gene>
    <name evidence="5" type="ORF">AFUS01_LOCUS27708</name>
</gene>
<dbReference type="GO" id="GO:0032259">
    <property type="term" value="P:methylation"/>
    <property type="evidence" value="ECO:0007669"/>
    <property type="project" value="UniProtKB-KW"/>
</dbReference>
<keyword evidence="6" id="KW-1185">Reference proteome</keyword>
<evidence type="ECO:0000259" key="4">
    <source>
        <dbReference type="Pfam" id="PF08241"/>
    </source>
</evidence>
<dbReference type="AlphaFoldDB" id="A0A8J2KLD5"/>
<dbReference type="CDD" id="cd02440">
    <property type="entry name" value="AdoMet_MTases"/>
    <property type="match status" value="1"/>
</dbReference>
<protein>
    <recommendedName>
        <fullName evidence="4">Methyltransferase type 11 domain-containing protein</fullName>
    </recommendedName>
</protein>
<dbReference type="EMBL" id="CAJVCH010386429">
    <property type="protein sequence ID" value="CAG7817125.1"/>
    <property type="molecule type" value="Genomic_DNA"/>
</dbReference>
<comment type="similarity">
    <text evidence="1">Belongs to the methyltransferase superfamily.</text>
</comment>
<evidence type="ECO:0000256" key="3">
    <source>
        <dbReference type="ARBA" id="ARBA00022679"/>
    </source>
</evidence>
<keyword evidence="2" id="KW-0489">Methyltransferase</keyword>
<feature type="domain" description="Methyltransferase type 11" evidence="4">
    <location>
        <begin position="35"/>
        <end position="111"/>
    </location>
</feature>
<dbReference type="Pfam" id="PF08241">
    <property type="entry name" value="Methyltransf_11"/>
    <property type="match status" value="1"/>
</dbReference>
<evidence type="ECO:0000313" key="6">
    <source>
        <dbReference type="Proteomes" id="UP000708208"/>
    </source>
</evidence>
<dbReference type="InterPro" id="IPR013216">
    <property type="entry name" value="Methyltransf_11"/>
</dbReference>
<dbReference type="InterPro" id="IPR051052">
    <property type="entry name" value="Diverse_substrate_MTase"/>
</dbReference>
<keyword evidence="3" id="KW-0808">Transferase</keyword>
<name>A0A8J2KLD5_9HEXA</name>
<dbReference type="PANTHER" id="PTHR44942:SF4">
    <property type="entry name" value="METHYLTRANSFERASE TYPE 11 DOMAIN-CONTAINING PROTEIN"/>
    <property type="match status" value="1"/>
</dbReference>